<keyword evidence="5 9" id="KW-0862">Zinc</keyword>
<protein>
    <recommendedName>
        <fullName evidence="9 10">D-alanyl-D-alanine dipeptidase</fullName>
        <shortName evidence="9 10">D-Ala-D-Ala dipeptidase</shortName>
        <ecNumber evidence="9 10">3.4.13.22</ecNumber>
    </recommendedName>
</protein>
<comment type="similarity">
    <text evidence="9 10">Belongs to the peptidase M15D family.</text>
</comment>
<accession>A0A2A6E945</accession>
<evidence type="ECO:0000256" key="1">
    <source>
        <dbReference type="ARBA" id="ARBA00001362"/>
    </source>
</evidence>
<dbReference type="InterPro" id="IPR009045">
    <property type="entry name" value="Zn_M74/Hedgehog-like"/>
</dbReference>
<keyword evidence="3 9" id="KW-0479">Metal-binding</keyword>
<keyword evidence="8 10" id="KW-0961">Cell wall biogenesis/degradation</keyword>
<comment type="cofactor">
    <cofactor evidence="9">
        <name>Zn(2+)</name>
        <dbReference type="ChEBI" id="CHEBI:29105"/>
    </cofactor>
    <text evidence="9">Binds 1 zinc ion per subunit.</text>
</comment>
<dbReference type="OrthoDB" id="9801430at2"/>
<evidence type="ECO:0000313" key="12">
    <source>
        <dbReference type="Proteomes" id="UP000219259"/>
    </source>
</evidence>
<keyword evidence="2 9" id="KW-0645">Protease</keyword>
<evidence type="ECO:0000256" key="4">
    <source>
        <dbReference type="ARBA" id="ARBA00022801"/>
    </source>
</evidence>
<keyword evidence="7 9" id="KW-0482">Metalloprotease</keyword>
<evidence type="ECO:0000256" key="8">
    <source>
        <dbReference type="ARBA" id="ARBA00023316"/>
    </source>
</evidence>
<dbReference type="HAMAP" id="MF_01924">
    <property type="entry name" value="A_A_dipeptidase"/>
    <property type="match status" value="1"/>
</dbReference>
<comment type="function">
    <text evidence="9 10">Catalyzes hydrolysis of the D-alanyl-D-alanine dipeptide.</text>
</comment>
<dbReference type="EMBL" id="NSLJ01000010">
    <property type="protein sequence ID" value="PDP44110.1"/>
    <property type="molecule type" value="Genomic_DNA"/>
</dbReference>
<evidence type="ECO:0000313" key="11">
    <source>
        <dbReference type="EMBL" id="PDP44110.1"/>
    </source>
</evidence>
<dbReference type="GO" id="GO:0071555">
    <property type="term" value="P:cell wall organization"/>
    <property type="evidence" value="ECO:0007669"/>
    <property type="project" value="UniProtKB-KW"/>
</dbReference>
<dbReference type="GO" id="GO:0008270">
    <property type="term" value="F:zinc ion binding"/>
    <property type="evidence" value="ECO:0007669"/>
    <property type="project" value="UniProtKB-UniRule"/>
</dbReference>
<dbReference type="Pfam" id="PF01427">
    <property type="entry name" value="Peptidase_M15"/>
    <property type="match status" value="1"/>
</dbReference>
<organism evidence="11 12">
    <name type="scientific">Tannerella forsythia</name>
    <name type="common">Bacteroides forsythus</name>
    <dbReference type="NCBI Taxonomy" id="28112"/>
    <lineage>
        <taxon>Bacteria</taxon>
        <taxon>Pseudomonadati</taxon>
        <taxon>Bacteroidota</taxon>
        <taxon>Bacteroidia</taxon>
        <taxon>Bacteroidales</taxon>
        <taxon>Tannerellaceae</taxon>
        <taxon>Tannerella</taxon>
    </lineage>
</organism>
<dbReference type="InterPro" id="IPR000755">
    <property type="entry name" value="A_A_dipeptidase"/>
</dbReference>
<dbReference type="GO" id="GO:0006508">
    <property type="term" value="P:proteolysis"/>
    <property type="evidence" value="ECO:0007669"/>
    <property type="project" value="UniProtKB-KW"/>
</dbReference>
<comment type="catalytic activity">
    <reaction evidence="1 9 10">
        <text>D-alanyl-D-alanine + H2O = 2 D-alanine</text>
        <dbReference type="Rhea" id="RHEA:20661"/>
        <dbReference type="ChEBI" id="CHEBI:15377"/>
        <dbReference type="ChEBI" id="CHEBI:57416"/>
        <dbReference type="ChEBI" id="CHEBI:57822"/>
        <dbReference type="EC" id="3.4.13.22"/>
    </reaction>
</comment>
<name>A0A2A6E945_TANFO</name>
<feature type="site" description="Transition state stabilizer" evidence="9">
    <location>
        <position position="107"/>
    </location>
</feature>
<dbReference type="Proteomes" id="UP000219259">
    <property type="component" value="Unassembled WGS sequence"/>
</dbReference>
<proteinExistence type="inferred from homology"/>
<evidence type="ECO:0000256" key="7">
    <source>
        <dbReference type="ARBA" id="ARBA00023049"/>
    </source>
</evidence>
<dbReference type="SUPFAM" id="SSF55166">
    <property type="entry name" value="Hedgehog/DD-peptidase"/>
    <property type="match status" value="1"/>
</dbReference>
<evidence type="ECO:0000256" key="10">
    <source>
        <dbReference type="PIRNR" id="PIRNR026671"/>
    </source>
</evidence>
<dbReference type="PANTHER" id="PTHR43126">
    <property type="entry name" value="D-ALANYL-D-ALANINE DIPEPTIDASE"/>
    <property type="match status" value="1"/>
</dbReference>
<dbReference type="CDD" id="cd14840">
    <property type="entry name" value="D-Ala-D-Ala_dipeptidase_Aad"/>
    <property type="match status" value="1"/>
</dbReference>
<dbReference type="GO" id="GO:0008237">
    <property type="term" value="F:metallopeptidase activity"/>
    <property type="evidence" value="ECO:0007669"/>
    <property type="project" value="UniProtKB-KW"/>
</dbReference>
<sequence length="229" mass="26153">MIMRYIRLLPLCIVWIISVLLPSASLHAQSLDAQLKAAGYVDVCEEAPSIRIQLKYATSDNFMGRSVYQGMTKAWLHPDAAQKLHRAQRILQREKPGYTLLVYDAARPMSVQRIMWNLVRGTNKTYYVSNPAKGGGLHNYGMAVDLTIVDASGKLLPMGTPYDFFGTEAHTDKEEALVQTGKMTQKELTNRRLLRRVMKEAGFRTIKSEWWHFNACSRETARARYRLIE</sequence>
<gene>
    <name evidence="11" type="ORF">CLI86_05420</name>
</gene>
<reference evidence="11 12" key="1">
    <citation type="submission" date="2017-09" db="EMBL/GenBank/DDBJ databases">
        <title>Phase variable restriction modification systems are present in the genome sequences of periodontal pathogens Prevotella intermedia, Tannerella forsythia and Porphyromonas gingivalis.</title>
        <authorList>
            <person name="Haigh R.D."/>
            <person name="Crawford L."/>
            <person name="Ralph J."/>
            <person name="Wanford J."/>
            <person name="Vartoukian S.R."/>
            <person name="Hijazib K."/>
            <person name="Wade W."/>
            <person name="Oggioni M.R."/>
        </authorList>
    </citation>
    <scope>NUCLEOTIDE SEQUENCE [LARGE SCALE GENOMIC DNA]</scope>
    <source>
        <strain evidence="11 12">WW11663</strain>
    </source>
</reference>
<evidence type="ECO:0000256" key="2">
    <source>
        <dbReference type="ARBA" id="ARBA00022670"/>
    </source>
</evidence>
<dbReference type="PANTHER" id="PTHR43126:SF2">
    <property type="entry name" value="D-ALANYL-D-ALANINE DIPEPTIDASE"/>
    <property type="match status" value="1"/>
</dbReference>
<feature type="binding site" evidence="9">
    <location>
        <position position="212"/>
    </location>
    <ligand>
        <name>Zn(2+)</name>
        <dbReference type="ChEBI" id="CHEBI:29105"/>
        <note>catalytic</note>
    </ligand>
</feature>
<keyword evidence="4 9" id="KW-0378">Hydrolase</keyword>
<dbReference type="EC" id="3.4.13.22" evidence="9 10"/>
<dbReference type="GO" id="GO:0160237">
    <property type="term" value="F:D-Ala-D-Ala dipeptidase activity"/>
    <property type="evidence" value="ECO:0007669"/>
    <property type="project" value="UniProtKB-EC"/>
</dbReference>
<dbReference type="PIRSF" id="PIRSF026671">
    <property type="entry name" value="AA_dipeptidase"/>
    <property type="match status" value="1"/>
</dbReference>
<evidence type="ECO:0000256" key="5">
    <source>
        <dbReference type="ARBA" id="ARBA00022833"/>
    </source>
</evidence>
<feature type="binding site" evidence="9">
    <location>
        <position position="138"/>
    </location>
    <ligand>
        <name>Zn(2+)</name>
        <dbReference type="ChEBI" id="CHEBI:29105"/>
        <note>catalytic</note>
    </ligand>
</feature>
<evidence type="ECO:0000256" key="6">
    <source>
        <dbReference type="ARBA" id="ARBA00022997"/>
    </source>
</evidence>
<keyword evidence="6 9" id="KW-0224">Dipeptidase</keyword>
<evidence type="ECO:0000256" key="9">
    <source>
        <dbReference type="HAMAP-Rule" id="MF_01924"/>
    </source>
</evidence>
<comment type="caution">
    <text evidence="11">The sequence shown here is derived from an EMBL/GenBank/DDBJ whole genome shotgun (WGS) entry which is preliminary data.</text>
</comment>
<feature type="active site" description="Proton donor/acceptor" evidence="9">
    <location>
        <position position="209"/>
    </location>
</feature>
<feature type="binding site" evidence="9">
    <location>
        <position position="145"/>
    </location>
    <ligand>
        <name>Zn(2+)</name>
        <dbReference type="ChEBI" id="CHEBI:29105"/>
        <note>catalytic</note>
    </ligand>
</feature>
<evidence type="ECO:0000256" key="3">
    <source>
        <dbReference type="ARBA" id="ARBA00022723"/>
    </source>
</evidence>
<dbReference type="Gene3D" id="3.30.1380.10">
    <property type="match status" value="1"/>
</dbReference>
<dbReference type="AlphaFoldDB" id="A0A2A6E945"/>